<dbReference type="GO" id="GO:0016740">
    <property type="term" value="F:transferase activity"/>
    <property type="evidence" value="ECO:0007669"/>
    <property type="project" value="UniProtKB-KW"/>
</dbReference>
<keyword evidence="3" id="KW-0547">Nucleotide-binding</keyword>
<dbReference type="InterPro" id="IPR036604">
    <property type="entry name" value="PurS-like_sf"/>
</dbReference>
<name>A0A218MN45_9VIRU</name>
<evidence type="ECO:0000256" key="2">
    <source>
        <dbReference type="ARBA" id="ARBA00022598"/>
    </source>
</evidence>
<proteinExistence type="predicted"/>
<dbReference type="GO" id="GO:0016874">
    <property type="term" value="F:ligase activity"/>
    <property type="evidence" value="ECO:0007669"/>
    <property type="project" value="UniProtKB-KW"/>
</dbReference>
<keyword evidence="5" id="KW-0067">ATP-binding</keyword>
<accession>A0A218MN45</accession>
<sequence>MRFKALVFVRLRGSVSDAAGNAVMNNVGRIAPKLQPHLLRIGKAIDFWFDAETEEIAREQMDLLSDRMLANTVIEDWSYDLEETEETGIGNISNDNAGTSKHAIFDK</sequence>
<organism evidence="7">
    <name type="scientific">uncultured virus</name>
    <dbReference type="NCBI Taxonomy" id="340016"/>
    <lineage>
        <taxon>Viruses</taxon>
        <taxon>environmental samples</taxon>
    </lineage>
</organism>
<reference evidence="7" key="1">
    <citation type="submission" date="2016-10" db="EMBL/GenBank/DDBJ databases">
        <authorList>
            <person name="Varghese N."/>
        </authorList>
    </citation>
    <scope>NUCLEOTIDE SEQUENCE</scope>
</reference>
<evidence type="ECO:0000256" key="6">
    <source>
        <dbReference type="SAM" id="MobiDB-lite"/>
    </source>
</evidence>
<keyword evidence="4" id="KW-0658">Purine biosynthesis</keyword>
<dbReference type="EMBL" id="KY052852">
    <property type="protein sequence ID" value="ASF00705.1"/>
    <property type="molecule type" value="Genomic_DNA"/>
</dbReference>
<evidence type="ECO:0000256" key="3">
    <source>
        <dbReference type="ARBA" id="ARBA00022741"/>
    </source>
</evidence>
<evidence type="ECO:0000313" key="7">
    <source>
        <dbReference type="EMBL" id="ASF00705.1"/>
    </source>
</evidence>
<keyword evidence="2" id="KW-0436">Ligase</keyword>
<protein>
    <submittedName>
        <fullName evidence="7">Putative 5,5-phosphoribosylformylglycinamideamidotransferase</fullName>
    </submittedName>
</protein>
<reference evidence="7" key="2">
    <citation type="journal article" date="2017" name="Nat. Commun.">
        <title>Single-virus genomics reveals hidden cosmopolitan and abundant viruses.</title>
        <authorList>
            <person name="Martinez-Hernandez F."/>
            <person name="Fornas O."/>
            <person name="Lluesma Gomez M."/>
            <person name="Bolduc B."/>
            <person name="de la Cruz Pena M.J."/>
            <person name="Martinez J.M."/>
            <person name="Anton J."/>
            <person name="Gasol J.M."/>
            <person name="Rosselli R."/>
            <person name="Rodriguez-Valera F."/>
            <person name="Sullivan M.B."/>
            <person name="Acinas S.G."/>
            <person name="Martinez-Garcia M."/>
        </authorList>
    </citation>
    <scope>NUCLEOTIDE SEQUENCE</scope>
</reference>
<dbReference type="NCBIfam" id="TIGR00302">
    <property type="entry name" value="phosphoribosylformylglycinamidine synthase subunit PurS"/>
    <property type="match status" value="1"/>
</dbReference>
<dbReference type="Gene3D" id="3.30.1280.10">
    <property type="entry name" value="Phosphoribosylformylglycinamidine synthase subunit PurS"/>
    <property type="match status" value="1"/>
</dbReference>
<keyword evidence="1" id="KW-0963">Cytoplasm</keyword>
<dbReference type="SUPFAM" id="SSF82697">
    <property type="entry name" value="PurS-like"/>
    <property type="match status" value="1"/>
</dbReference>
<feature type="compositionally biased region" description="Polar residues" evidence="6">
    <location>
        <begin position="90"/>
        <end position="99"/>
    </location>
</feature>
<evidence type="ECO:0000256" key="4">
    <source>
        <dbReference type="ARBA" id="ARBA00022755"/>
    </source>
</evidence>
<dbReference type="PANTHER" id="PTHR34696:SF1">
    <property type="entry name" value="PHOSPHORIBOSYLFORMYLGLYCINAMIDINE SYNTHASE SUBUNIT PURS"/>
    <property type="match status" value="1"/>
</dbReference>
<dbReference type="InterPro" id="IPR003850">
    <property type="entry name" value="PurS"/>
</dbReference>
<dbReference type="GO" id="GO:0006164">
    <property type="term" value="P:purine nucleotide biosynthetic process"/>
    <property type="evidence" value="ECO:0007669"/>
    <property type="project" value="UniProtKB-KW"/>
</dbReference>
<dbReference type="GO" id="GO:0005524">
    <property type="term" value="F:ATP binding"/>
    <property type="evidence" value="ECO:0007669"/>
    <property type="project" value="UniProtKB-KW"/>
</dbReference>
<dbReference type="PANTHER" id="PTHR34696">
    <property type="entry name" value="PHOSPHORIBOSYLFORMYLGLYCINAMIDINE SYNTHASE SUBUNIT PURS"/>
    <property type="match status" value="1"/>
</dbReference>
<evidence type="ECO:0000256" key="1">
    <source>
        <dbReference type="ARBA" id="ARBA00022490"/>
    </source>
</evidence>
<keyword evidence="7" id="KW-0808">Transferase</keyword>
<dbReference type="Pfam" id="PF02700">
    <property type="entry name" value="PurS"/>
    <property type="match status" value="1"/>
</dbReference>
<feature type="region of interest" description="Disordered" evidence="6">
    <location>
        <begin position="88"/>
        <end position="107"/>
    </location>
</feature>
<evidence type="ECO:0000256" key="5">
    <source>
        <dbReference type="ARBA" id="ARBA00022840"/>
    </source>
</evidence>